<sequence>MADWGLQAVIRPKEYDDHHQHHDQEYDMFGPIDTRKEYDQALLFCFPHLFDQHHHDEQDHGNATMGPMETIVVTDELDQLHKPFYQLPPAAADDDGIQTIHHLHHNHDSDQEIQQEIKNSCGSAPNKSQLAPKLRKRKNQQKRVVVQVTADGLSSDPWAWRKYGQKPIKGSIYPRSYYRCSSSKSCMARRQVEQSCTDSSIYILTYTADHNHPQPTRRNSLAGINRNRSKATPKSPTTSDGGKTVTISKDSPFHSPTTLSVSSIEDEILQQSNIKEESDQETLFYNKFDNMMPGINDDDYMIFSDDFFEGLEDLGGYKMDSSVYNSSTEQFPHVFC</sequence>
<evidence type="ECO:0000313" key="2">
    <source>
        <dbReference type="Proteomes" id="UP001056120"/>
    </source>
</evidence>
<name>A0ACB8Z7L1_9ASTR</name>
<proteinExistence type="predicted"/>
<gene>
    <name evidence="1" type="ORF">L1987_76597</name>
</gene>
<protein>
    <submittedName>
        <fullName evidence="1">Uncharacterized protein</fullName>
    </submittedName>
</protein>
<reference evidence="1 2" key="2">
    <citation type="journal article" date="2022" name="Mol. Ecol. Resour.">
        <title>The genomes of chicory, endive, great burdock and yacon provide insights into Asteraceae paleo-polyploidization history and plant inulin production.</title>
        <authorList>
            <person name="Fan W."/>
            <person name="Wang S."/>
            <person name="Wang H."/>
            <person name="Wang A."/>
            <person name="Jiang F."/>
            <person name="Liu H."/>
            <person name="Zhao H."/>
            <person name="Xu D."/>
            <person name="Zhang Y."/>
        </authorList>
    </citation>
    <scope>NUCLEOTIDE SEQUENCE [LARGE SCALE GENOMIC DNA]</scope>
    <source>
        <strain evidence="2">cv. Yunnan</strain>
        <tissue evidence="1">Leaves</tissue>
    </source>
</reference>
<dbReference type="Proteomes" id="UP001056120">
    <property type="component" value="Linkage Group LG26"/>
</dbReference>
<dbReference type="EMBL" id="CM042043">
    <property type="protein sequence ID" value="KAI3693649.1"/>
    <property type="molecule type" value="Genomic_DNA"/>
</dbReference>
<organism evidence="1 2">
    <name type="scientific">Smallanthus sonchifolius</name>
    <dbReference type="NCBI Taxonomy" id="185202"/>
    <lineage>
        <taxon>Eukaryota</taxon>
        <taxon>Viridiplantae</taxon>
        <taxon>Streptophyta</taxon>
        <taxon>Embryophyta</taxon>
        <taxon>Tracheophyta</taxon>
        <taxon>Spermatophyta</taxon>
        <taxon>Magnoliopsida</taxon>
        <taxon>eudicotyledons</taxon>
        <taxon>Gunneridae</taxon>
        <taxon>Pentapetalae</taxon>
        <taxon>asterids</taxon>
        <taxon>campanulids</taxon>
        <taxon>Asterales</taxon>
        <taxon>Asteraceae</taxon>
        <taxon>Asteroideae</taxon>
        <taxon>Heliantheae alliance</taxon>
        <taxon>Millerieae</taxon>
        <taxon>Smallanthus</taxon>
    </lineage>
</organism>
<keyword evidence="2" id="KW-1185">Reference proteome</keyword>
<reference evidence="2" key="1">
    <citation type="journal article" date="2022" name="Mol. Ecol. Resour.">
        <title>The genomes of chicory, endive, great burdock and yacon provide insights into Asteraceae palaeo-polyploidization history and plant inulin production.</title>
        <authorList>
            <person name="Fan W."/>
            <person name="Wang S."/>
            <person name="Wang H."/>
            <person name="Wang A."/>
            <person name="Jiang F."/>
            <person name="Liu H."/>
            <person name="Zhao H."/>
            <person name="Xu D."/>
            <person name="Zhang Y."/>
        </authorList>
    </citation>
    <scope>NUCLEOTIDE SEQUENCE [LARGE SCALE GENOMIC DNA]</scope>
    <source>
        <strain evidence="2">cv. Yunnan</strain>
    </source>
</reference>
<evidence type="ECO:0000313" key="1">
    <source>
        <dbReference type="EMBL" id="KAI3693649.1"/>
    </source>
</evidence>
<accession>A0ACB8Z7L1</accession>
<comment type="caution">
    <text evidence="1">The sequence shown here is derived from an EMBL/GenBank/DDBJ whole genome shotgun (WGS) entry which is preliminary data.</text>
</comment>